<reference evidence="2 3" key="1">
    <citation type="submission" date="2015-07" db="EMBL/GenBank/DDBJ databases">
        <authorList>
            <person name="Noorani M."/>
        </authorList>
    </citation>
    <scope>NUCLEOTIDE SEQUENCE [LARGE SCALE GENOMIC DNA]</scope>
    <source>
        <strain evidence="2 3">CECT 5088</strain>
    </source>
</reference>
<organism evidence="2 3">
    <name type="scientific">Jannaschia rubra</name>
    <dbReference type="NCBI Taxonomy" id="282197"/>
    <lineage>
        <taxon>Bacteria</taxon>
        <taxon>Pseudomonadati</taxon>
        <taxon>Pseudomonadota</taxon>
        <taxon>Alphaproteobacteria</taxon>
        <taxon>Rhodobacterales</taxon>
        <taxon>Roseobacteraceae</taxon>
        <taxon>Jannaschia</taxon>
    </lineage>
</organism>
<dbReference type="Proteomes" id="UP000048908">
    <property type="component" value="Unassembled WGS sequence"/>
</dbReference>
<accession>A0A0M6XSG6</accession>
<dbReference type="EMBL" id="CXPG01000019">
    <property type="protein sequence ID" value="CTQ33141.1"/>
    <property type="molecule type" value="Genomic_DNA"/>
</dbReference>
<evidence type="ECO:0000313" key="2">
    <source>
        <dbReference type="EMBL" id="CTQ33141.1"/>
    </source>
</evidence>
<evidence type="ECO:0000313" key="3">
    <source>
        <dbReference type="Proteomes" id="UP000048908"/>
    </source>
</evidence>
<evidence type="ECO:0000256" key="1">
    <source>
        <dbReference type="SAM" id="Coils"/>
    </source>
</evidence>
<dbReference type="AlphaFoldDB" id="A0A0M6XSG6"/>
<protein>
    <submittedName>
        <fullName evidence="2">Uncharacterized protein</fullName>
    </submittedName>
</protein>
<sequence length="170" mass="18202">MDNASTPKKKPTDRVAGLVTEVRRTGIAVLGGLLDRLEGGAGQAAPEAAGPEARIDPALEERKALVDEANAAADRLIDRDRKLIALRAELEAAKKAGRDQAAALTRQLAERDGELQALRAEMAALHIEVAAMTVAHTEAVDGLRRDYLSSTSWKVSAPVRALGRTLKHRE</sequence>
<proteinExistence type="predicted"/>
<dbReference type="RefSeq" id="WP_055682588.1">
    <property type="nucleotide sequence ID" value="NZ_CANMUL010000013.1"/>
</dbReference>
<dbReference type="OrthoDB" id="115878at2"/>
<name>A0A0M6XSG6_9RHOB</name>
<dbReference type="STRING" id="282197.SAMN04488517_1164"/>
<keyword evidence="3" id="KW-1185">Reference proteome</keyword>
<gene>
    <name evidence="2" type="ORF">JAN5088_01921</name>
</gene>
<keyword evidence="1" id="KW-0175">Coiled coil</keyword>
<feature type="coiled-coil region" evidence="1">
    <location>
        <begin position="59"/>
        <end position="121"/>
    </location>
</feature>